<feature type="transmembrane region" description="Helical" evidence="1">
    <location>
        <begin position="25"/>
        <end position="47"/>
    </location>
</feature>
<feature type="transmembrane region" description="Helical" evidence="1">
    <location>
        <begin position="53"/>
        <end position="75"/>
    </location>
</feature>
<protein>
    <submittedName>
        <fullName evidence="3">PH (Pleckstrin Homology) domain-containing protein</fullName>
    </submittedName>
</protein>
<name>A0A542SPE3_9MICO</name>
<keyword evidence="1" id="KW-0812">Transmembrane</keyword>
<evidence type="ECO:0000313" key="3">
    <source>
        <dbReference type="EMBL" id="TQK76486.1"/>
    </source>
</evidence>
<evidence type="ECO:0000313" key="4">
    <source>
        <dbReference type="Proteomes" id="UP000316181"/>
    </source>
</evidence>
<accession>A0A542SPE3</accession>
<keyword evidence="1" id="KW-1133">Transmembrane helix</keyword>
<proteinExistence type="predicted"/>
<gene>
    <name evidence="3" type="ORF">FB389_1162</name>
</gene>
<dbReference type="OrthoDB" id="4350422at2"/>
<reference evidence="3 4" key="1">
    <citation type="submission" date="2019-06" db="EMBL/GenBank/DDBJ databases">
        <title>Sequencing the genomes of 1000 actinobacteria strains.</title>
        <authorList>
            <person name="Klenk H.-P."/>
        </authorList>
    </citation>
    <scope>NUCLEOTIDE SEQUENCE [LARGE SCALE GENOMIC DNA]</scope>
    <source>
        <strain evidence="3 4">DSM 10596</strain>
    </source>
</reference>
<dbReference type="Pfam" id="PF03703">
    <property type="entry name" value="bPH_2"/>
    <property type="match status" value="1"/>
</dbReference>
<dbReference type="EMBL" id="VFNV01000001">
    <property type="protein sequence ID" value="TQK76486.1"/>
    <property type="molecule type" value="Genomic_DNA"/>
</dbReference>
<feature type="domain" description="YdbS-like PH" evidence="2">
    <location>
        <begin position="77"/>
        <end position="148"/>
    </location>
</feature>
<comment type="caution">
    <text evidence="3">The sequence shown here is derived from an EMBL/GenBank/DDBJ whole genome shotgun (WGS) entry which is preliminary data.</text>
</comment>
<evidence type="ECO:0000259" key="2">
    <source>
        <dbReference type="Pfam" id="PF03703"/>
    </source>
</evidence>
<dbReference type="RefSeq" id="WP_142111780.1">
    <property type="nucleotide sequence ID" value="NZ_BAAATB010000002.1"/>
</dbReference>
<evidence type="ECO:0000256" key="1">
    <source>
        <dbReference type="SAM" id="Phobius"/>
    </source>
</evidence>
<dbReference type="PANTHER" id="PTHR37938">
    <property type="entry name" value="BLL0215 PROTEIN"/>
    <property type="match status" value="1"/>
</dbReference>
<dbReference type="AlphaFoldDB" id="A0A542SPE3"/>
<dbReference type="Proteomes" id="UP000316181">
    <property type="component" value="Unassembled WGS sequence"/>
</dbReference>
<organism evidence="3 4">
    <name type="scientific">Rarobacter incanus</name>
    <dbReference type="NCBI Taxonomy" id="153494"/>
    <lineage>
        <taxon>Bacteria</taxon>
        <taxon>Bacillati</taxon>
        <taxon>Actinomycetota</taxon>
        <taxon>Actinomycetes</taxon>
        <taxon>Micrococcales</taxon>
        <taxon>Rarobacteraceae</taxon>
        <taxon>Rarobacter</taxon>
    </lineage>
</organism>
<dbReference type="PANTHER" id="PTHR37938:SF1">
    <property type="entry name" value="BLL0215 PROTEIN"/>
    <property type="match status" value="1"/>
</dbReference>
<dbReference type="InterPro" id="IPR005182">
    <property type="entry name" value="YdbS-like_PH"/>
</dbReference>
<keyword evidence="4" id="KW-1185">Reference proteome</keyword>
<sequence>MAISRKILGKDERVILSLRTHAKALIVPVLALLAILAVAALAVMVVPDSWRPWSYWVIGIAAALGVVAWFVLPFLRWSTSTYTLTDRRIITRRGILNKTGHDVPLSRINNVTYDRSITDRVLGCGTLVFTTAAEEPLRLPDVPKVERVHVIVTELLFGNTSGAQREADEFEGRETRAVSDE</sequence>
<keyword evidence="1" id="KW-0472">Membrane</keyword>